<feature type="transmembrane region" description="Helical" evidence="1">
    <location>
        <begin position="95"/>
        <end position="113"/>
    </location>
</feature>
<feature type="transmembrane region" description="Helical" evidence="1">
    <location>
        <begin position="150"/>
        <end position="172"/>
    </location>
</feature>
<comment type="caution">
    <text evidence="2">The sequence shown here is derived from an EMBL/GenBank/DDBJ whole genome shotgun (WGS) entry which is preliminary data.</text>
</comment>
<feature type="transmembrane region" description="Helical" evidence="1">
    <location>
        <begin position="32"/>
        <end position="49"/>
    </location>
</feature>
<keyword evidence="1" id="KW-0472">Membrane</keyword>
<sequence length="220" mass="25891">MAKSYEEQFWLVTSILNSVFGLHLMFRKFFSSWLPLVPIILPIAIDLCFRLLSFSSPHRHESYFTTKPKIMQSICMEILIVSLSESMFTKVGYKWVALFAWLSYGVPGFWATLRRPCNIPVVLPASYQPFLDIGGFVLWGFWYGNDEGHISQFVVGFYMLGQSSELFVYHLYMEADRVMRNVEYYEWLRQEIRRGGIDWTQMLADLFLARGVYPWDVIRL</sequence>
<dbReference type="EMBL" id="WHWC01000090">
    <property type="protein sequence ID" value="KAG8363044.1"/>
    <property type="molecule type" value="Genomic_DNA"/>
</dbReference>
<organism evidence="2 3">
    <name type="scientific">Buddleja alternifolia</name>
    <dbReference type="NCBI Taxonomy" id="168488"/>
    <lineage>
        <taxon>Eukaryota</taxon>
        <taxon>Viridiplantae</taxon>
        <taxon>Streptophyta</taxon>
        <taxon>Embryophyta</taxon>
        <taxon>Tracheophyta</taxon>
        <taxon>Spermatophyta</taxon>
        <taxon>Magnoliopsida</taxon>
        <taxon>eudicotyledons</taxon>
        <taxon>Gunneridae</taxon>
        <taxon>Pentapetalae</taxon>
        <taxon>asterids</taxon>
        <taxon>lamiids</taxon>
        <taxon>Lamiales</taxon>
        <taxon>Scrophulariaceae</taxon>
        <taxon>Buddlejeae</taxon>
        <taxon>Buddleja</taxon>
    </lineage>
</organism>
<gene>
    <name evidence="2" type="ORF">BUALT_BualtUnG0010300</name>
</gene>
<evidence type="ECO:0000256" key="1">
    <source>
        <dbReference type="SAM" id="Phobius"/>
    </source>
</evidence>
<reference evidence="2" key="1">
    <citation type="submission" date="2019-10" db="EMBL/GenBank/DDBJ databases">
        <authorList>
            <person name="Zhang R."/>
            <person name="Pan Y."/>
            <person name="Wang J."/>
            <person name="Ma R."/>
            <person name="Yu S."/>
        </authorList>
    </citation>
    <scope>NUCLEOTIDE SEQUENCE</scope>
    <source>
        <strain evidence="2">LA-IB0</strain>
        <tissue evidence="2">Leaf</tissue>
    </source>
</reference>
<dbReference type="Proteomes" id="UP000826271">
    <property type="component" value="Unassembled WGS sequence"/>
</dbReference>
<accession>A0AAV6W0N5</accession>
<keyword evidence="1" id="KW-1133">Transmembrane helix</keyword>
<evidence type="ECO:0000313" key="3">
    <source>
        <dbReference type="Proteomes" id="UP000826271"/>
    </source>
</evidence>
<keyword evidence="1" id="KW-0812">Transmembrane</keyword>
<keyword evidence="3" id="KW-1185">Reference proteome</keyword>
<dbReference type="AlphaFoldDB" id="A0AAV6W0N5"/>
<protein>
    <submittedName>
        <fullName evidence="2">Uncharacterized protein</fullName>
    </submittedName>
</protein>
<evidence type="ECO:0000313" key="2">
    <source>
        <dbReference type="EMBL" id="KAG8363044.1"/>
    </source>
</evidence>
<proteinExistence type="predicted"/>
<feature type="transmembrane region" description="Helical" evidence="1">
    <location>
        <begin position="125"/>
        <end position="144"/>
    </location>
</feature>
<name>A0AAV6W0N5_9LAMI</name>